<dbReference type="Proteomes" id="UP000515563">
    <property type="component" value="Chromosome"/>
</dbReference>
<evidence type="ECO:0000313" key="2">
    <source>
        <dbReference type="EMBL" id="QNE20658.1"/>
    </source>
</evidence>
<protein>
    <submittedName>
        <fullName evidence="2">Alpha/beta hydrolase</fullName>
    </submittedName>
</protein>
<organism evidence="2 3">
    <name type="scientific">Kribbella qitaiheensis</name>
    <dbReference type="NCBI Taxonomy" id="1544730"/>
    <lineage>
        <taxon>Bacteria</taxon>
        <taxon>Bacillati</taxon>
        <taxon>Actinomycetota</taxon>
        <taxon>Actinomycetes</taxon>
        <taxon>Propionibacteriales</taxon>
        <taxon>Kribbellaceae</taxon>
        <taxon>Kribbella</taxon>
    </lineage>
</organism>
<dbReference type="GO" id="GO:0016787">
    <property type="term" value="F:hydrolase activity"/>
    <property type="evidence" value="ECO:0007669"/>
    <property type="project" value="UniProtKB-KW"/>
</dbReference>
<dbReference type="InterPro" id="IPR029058">
    <property type="entry name" value="AB_hydrolase_fold"/>
</dbReference>
<name>A0A7G6X343_9ACTN</name>
<dbReference type="SUPFAM" id="SSF53474">
    <property type="entry name" value="alpha/beta-Hydrolases"/>
    <property type="match status" value="1"/>
</dbReference>
<dbReference type="KEGG" id="kqi:F1D05_25515"/>
<keyword evidence="3" id="KW-1185">Reference proteome</keyword>
<evidence type="ECO:0000259" key="1">
    <source>
        <dbReference type="Pfam" id="PF12697"/>
    </source>
</evidence>
<dbReference type="InterPro" id="IPR000073">
    <property type="entry name" value="AB_hydrolase_1"/>
</dbReference>
<gene>
    <name evidence="2" type="ORF">F1D05_25515</name>
</gene>
<dbReference type="AlphaFoldDB" id="A0A7G6X343"/>
<dbReference type="EMBL" id="CP043661">
    <property type="protein sequence ID" value="QNE20658.1"/>
    <property type="molecule type" value="Genomic_DNA"/>
</dbReference>
<keyword evidence="2" id="KW-0378">Hydrolase</keyword>
<sequence>MAYGLDEVWAGGHTGAVPSVYKTPAGQHAVRQWCLEALARADFPLTTATLDTSAGLVHLTSAGGGKPQVVMVPGTGFNAAVVLPWLQALSPRWTTTVVDLPGQPGLSDPRRPSGARLAWYGRVLDEILAGVDADGVVLLGNSLGAAVALAAGSPRIAARALVSPAGFSRLNVDLPLALASAVWLLRPTAEHTRRMLRLFVAPGADPPQTEVEWMTLTAASCRTTLAPPPLPAALLARRAERPCVVGVGEHDRFLPPRRLAPAVRRTMNLNVRVFSGVGHLITPGHLDEVVSLVGEVTDPLAN</sequence>
<accession>A0A7G6X343</accession>
<dbReference type="Gene3D" id="3.40.50.1820">
    <property type="entry name" value="alpha/beta hydrolase"/>
    <property type="match status" value="1"/>
</dbReference>
<reference evidence="3" key="1">
    <citation type="submission" date="2019-09" db="EMBL/GenBank/DDBJ databases">
        <title>Antimicrobial potential of Antarctic Bacteria.</title>
        <authorList>
            <person name="Benaud N."/>
            <person name="Edwards R.J."/>
            <person name="Ferrari B.C."/>
        </authorList>
    </citation>
    <scope>NUCLEOTIDE SEQUENCE [LARGE SCALE GENOMIC DNA]</scope>
    <source>
        <strain evidence="3">SPB151</strain>
    </source>
</reference>
<evidence type="ECO:0000313" key="3">
    <source>
        <dbReference type="Proteomes" id="UP000515563"/>
    </source>
</evidence>
<dbReference type="Pfam" id="PF12697">
    <property type="entry name" value="Abhydrolase_6"/>
    <property type="match status" value="1"/>
</dbReference>
<reference evidence="2 3" key="2">
    <citation type="journal article" date="2020" name="Microbiol. Resour. Announc.">
        <title>Antarctic desert soil bacteria exhibit high novel natural product potential, evaluated through long-read genome sequencing and comparative genomics.</title>
        <authorList>
            <person name="Benaud N."/>
            <person name="Edwards R.J."/>
            <person name="Amos T.G."/>
            <person name="D'Agostino P.M."/>
            <person name="Gutierrez-Chavez C."/>
            <person name="Montgomery K."/>
            <person name="Nicetic I."/>
            <person name="Ferrari B.C."/>
        </authorList>
    </citation>
    <scope>NUCLEOTIDE SEQUENCE [LARGE SCALE GENOMIC DNA]</scope>
    <source>
        <strain evidence="2 3">SPB151</strain>
    </source>
</reference>
<proteinExistence type="predicted"/>
<feature type="domain" description="AB hydrolase-1" evidence="1">
    <location>
        <begin position="69"/>
        <end position="290"/>
    </location>
</feature>